<dbReference type="InterPro" id="IPR003814">
    <property type="entry name" value="FmdEsu_dom"/>
</dbReference>
<dbReference type="Pfam" id="PF01258">
    <property type="entry name" value="zf-dskA_traR"/>
    <property type="match status" value="1"/>
</dbReference>
<dbReference type="Gene3D" id="3.30.1330.130">
    <property type="match status" value="1"/>
</dbReference>
<comment type="caution">
    <text evidence="6">The sequence shown here is derived from an EMBL/GenBank/DDBJ whole genome shotgun (WGS) entry which is preliminary data.</text>
</comment>
<dbReference type="SUPFAM" id="SSF143555">
    <property type="entry name" value="FwdE-like"/>
    <property type="match status" value="1"/>
</dbReference>
<evidence type="ECO:0000256" key="3">
    <source>
        <dbReference type="ARBA" id="ARBA00022833"/>
    </source>
</evidence>
<keyword evidence="3" id="KW-0862">Zinc</keyword>
<evidence type="ECO:0000256" key="1">
    <source>
        <dbReference type="ARBA" id="ARBA00022723"/>
    </source>
</evidence>
<keyword evidence="2" id="KW-0863">Zinc-finger</keyword>
<dbReference type="OrthoDB" id="9804309at2"/>
<evidence type="ECO:0000313" key="6">
    <source>
        <dbReference type="EMBL" id="MYL81853.1"/>
    </source>
</evidence>
<dbReference type="GO" id="GO:0008270">
    <property type="term" value="F:zinc ion binding"/>
    <property type="evidence" value="ECO:0007669"/>
    <property type="project" value="UniProtKB-KW"/>
</dbReference>
<name>A0A7C9MJ28_9BACT</name>
<dbReference type="AlphaFoldDB" id="A0A7C9MJ28"/>
<evidence type="ECO:0000313" key="7">
    <source>
        <dbReference type="Proteomes" id="UP000482487"/>
    </source>
</evidence>
<dbReference type="Pfam" id="PF02663">
    <property type="entry name" value="FmdE"/>
    <property type="match status" value="1"/>
</dbReference>
<evidence type="ECO:0000259" key="4">
    <source>
        <dbReference type="Pfam" id="PF01258"/>
    </source>
</evidence>
<organism evidence="6 7">
    <name type="scientific">Solidesulfovibrio aerotolerans</name>
    <dbReference type="NCBI Taxonomy" id="295255"/>
    <lineage>
        <taxon>Bacteria</taxon>
        <taxon>Pseudomonadati</taxon>
        <taxon>Thermodesulfobacteriota</taxon>
        <taxon>Desulfovibrionia</taxon>
        <taxon>Desulfovibrionales</taxon>
        <taxon>Desulfovibrionaceae</taxon>
        <taxon>Solidesulfovibrio</taxon>
    </lineage>
</organism>
<gene>
    <name evidence="6" type="ORF">GTA51_01715</name>
</gene>
<keyword evidence="1" id="KW-0479">Metal-binding</keyword>
<keyword evidence="7" id="KW-1185">Reference proteome</keyword>
<dbReference type="PANTHER" id="PTHR39418:SF1">
    <property type="entry name" value="DEHYDROGENASE"/>
    <property type="match status" value="1"/>
</dbReference>
<dbReference type="InterPro" id="IPR026328">
    <property type="entry name" value="FmdE"/>
</dbReference>
<proteinExistence type="predicted"/>
<sequence length="203" mass="22619">MSCSFPAETIERVVLFHGHSCPGLSIGIRAAEYALQYFGDAGNGELVCITETDMCGVDALQYLTGCTLGKGNLIHKDYGKMAFSFHHRPTAVGIRLRLRPETRGEIDAELAPLQRAIGQGTATPKEHDRAKELRRMLVKRFMTLPLEALFDRQELETLPPRPAQILESLPCACCGEKTMESRTRRLGGQTLCIPCFLEREQKI</sequence>
<dbReference type="InterPro" id="IPR000962">
    <property type="entry name" value="Znf_DskA_TraR"/>
</dbReference>
<accession>A0A7C9MJ28</accession>
<reference evidence="6 7" key="1">
    <citation type="submission" date="2020-01" db="EMBL/GenBank/DDBJ databases">
        <title>Genome sequence of Desulfovibrio aerotolerans DSM 16695(T).</title>
        <authorList>
            <person name="Karnachuk O."/>
            <person name="Avakyan M."/>
            <person name="Mardanov A."/>
            <person name="Kadnikov V."/>
            <person name="Ravin N."/>
        </authorList>
    </citation>
    <scope>NUCLEOTIDE SEQUENCE [LARGE SCALE GENOMIC DNA]</scope>
    <source>
        <strain evidence="6 7">DSM 16695</strain>
    </source>
</reference>
<dbReference type="Proteomes" id="UP000482487">
    <property type="component" value="Unassembled WGS sequence"/>
</dbReference>
<dbReference type="EMBL" id="WVUD01000002">
    <property type="protein sequence ID" value="MYL81853.1"/>
    <property type="molecule type" value="Genomic_DNA"/>
</dbReference>
<protein>
    <submittedName>
        <fullName evidence="6">Formylmethanofuran dehydrogenase</fullName>
    </submittedName>
</protein>
<dbReference type="PANTHER" id="PTHR39418">
    <property type="entry name" value="DEHYDROGENASE-RELATED"/>
    <property type="match status" value="1"/>
</dbReference>
<dbReference type="InterPro" id="IPR053194">
    <property type="entry name" value="tRNA_methyltr_O"/>
</dbReference>
<evidence type="ECO:0000256" key="2">
    <source>
        <dbReference type="ARBA" id="ARBA00022771"/>
    </source>
</evidence>
<dbReference type="RefSeq" id="WP_160958153.1">
    <property type="nucleotide sequence ID" value="NZ_WVUD01000002.1"/>
</dbReference>
<feature type="domain" description="Zinc finger DksA/TraR C4-type" evidence="4">
    <location>
        <begin position="168"/>
        <end position="201"/>
    </location>
</feature>
<feature type="domain" description="Formylmethanofuran dehydrogenase subunit E" evidence="5">
    <location>
        <begin position="16"/>
        <end position="151"/>
    </location>
</feature>
<dbReference type="PIRSF" id="PIRSF006578">
    <property type="entry name" value="FwdE"/>
    <property type="match status" value="1"/>
</dbReference>
<evidence type="ECO:0000259" key="5">
    <source>
        <dbReference type="Pfam" id="PF02663"/>
    </source>
</evidence>